<dbReference type="Pfam" id="PF00106">
    <property type="entry name" value="adh_short"/>
    <property type="match status" value="1"/>
</dbReference>
<dbReference type="OrthoDB" id="5399006at2759"/>
<dbReference type="Gene3D" id="3.40.50.720">
    <property type="entry name" value="NAD(P)-binding Rossmann-like Domain"/>
    <property type="match status" value="1"/>
</dbReference>
<evidence type="ECO:0008006" key="3">
    <source>
        <dbReference type="Google" id="ProtNLM"/>
    </source>
</evidence>
<gene>
    <name evidence="1" type="ORF">CBYS24578_00018389</name>
</gene>
<dbReference type="PANTHER" id="PTHR43431:SF7">
    <property type="entry name" value="OXIDOREDUCTASE, SHORT CHAIN DEHYDROGENASE_REDUCTASE FAMILY (AFU_ORTHOLOGUE AFUA_5G14000)"/>
    <property type="match status" value="1"/>
</dbReference>
<dbReference type="SUPFAM" id="SSF51735">
    <property type="entry name" value="NAD(P)-binding Rossmann-fold domains"/>
    <property type="match status" value="1"/>
</dbReference>
<dbReference type="AlphaFoldDB" id="A0A9N9UI27"/>
<evidence type="ECO:0000313" key="2">
    <source>
        <dbReference type="Proteomes" id="UP000754883"/>
    </source>
</evidence>
<reference evidence="2" key="1">
    <citation type="submission" date="2019-06" db="EMBL/GenBank/DDBJ databases">
        <authorList>
            <person name="Broberg M."/>
        </authorList>
    </citation>
    <scope>NUCLEOTIDE SEQUENCE [LARGE SCALE GENOMIC DNA]</scope>
</reference>
<keyword evidence="2" id="KW-1185">Reference proteome</keyword>
<comment type="caution">
    <text evidence="1">The sequence shown here is derived from an EMBL/GenBank/DDBJ whole genome shotgun (WGS) entry which is preliminary data.</text>
</comment>
<sequence length="255" mass="27269">MAPQGLAIIIGAGRTSGAGIARVLADPQKGNMAVALLARNKDALDALASELRTSSSGGILQPFATNTNPDRLKATFAQIAAEPAFKDLKLTLAIYHVRNAARKPFLEETPEAFNETMQTYTTGAVVFAQEALKLMYAQHGGQTPLAETAGVVKGTIIFTGTLGALRTNQNYASYGASRASVRMVAQAIAKEHSKFGVHVVHAIANGPIADEDSEKTKTGVSMRGEDVGETYLWLSRQPSSLWVHELDMRPAQENF</sequence>
<organism evidence="1 2">
    <name type="scientific">Clonostachys byssicola</name>
    <dbReference type="NCBI Taxonomy" id="160290"/>
    <lineage>
        <taxon>Eukaryota</taxon>
        <taxon>Fungi</taxon>
        <taxon>Dikarya</taxon>
        <taxon>Ascomycota</taxon>
        <taxon>Pezizomycotina</taxon>
        <taxon>Sordariomycetes</taxon>
        <taxon>Hypocreomycetidae</taxon>
        <taxon>Hypocreales</taxon>
        <taxon>Bionectriaceae</taxon>
        <taxon>Clonostachys</taxon>
    </lineage>
</organism>
<dbReference type="InterPro" id="IPR036291">
    <property type="entry name" value="NAD(P)-bd_dom_sf"/>
</dbReference>
<dbReference type="EMBL" id="CABFNO020001453">
    <property type="protein sequence ID" value="CAG9988688.1"/>
    <property type="molecule type" value="Genomic_DNA"/>
</dbReference>
<protein>
    <recommendedName>
        <fullName evidence="3">NAD(P)-binding protein</fullName>
    </recommendedName>
</protein>
<dbReference type="Proteomes" id="UP000754883">
    <property type="component" value="Unassembled WGS sequence"/>
</dbReference>
<dbReference type="PANTHER" id="PTHR43431">
    <property type="entry name" value="OXIDOREDUCTASE, SHORT CHAIN DEHYDROGENASE/REDUCTASE FAMILY (AFU_ORTHOLOGUE AFUA_5G14000)"/>
    <property type="match status" value="1"/>
</dbReference>
<evidence type="ECO:0000313" key="1">
    <source>
        <dbReference type="EMBL" id="CAG9988688.1"/>
    </source>
</evidence>
<dbReference type="InterPro" id="IPR002347">
    <property type="entry name" value="SDR_fam"/>
</dbReference>
<accession>A0A9N9UI27</accession>
<proteinExistence type="predicted"/>
<name>A0A9N9UI27_9HYPO</name>
<reference evidence="1 2" key="2">
    <citation type="submission" date="2021-10" db="EMBL/GenBank/DDBJ databases">
        <authorList>
            <person name="Piombo E."/>
        </authorList>
    </citation>
    <scope>NUCLEOTIDE SEQUENCE [LARGE SCALE GENOMIC DNA]</scope>
</reference>